<dbReference type="SUPFAM" id="SSF81301">
    <property type="entry name" value="Nucleotidyltransferase"/>
    <property type="match status" value="1"/>
</dbReference>
<protein>
    <submittedName>
        <fullName evidence="1">GrpB-like predicted nucleotidyltransferase (UPF0157 family)</fullName>
    </submittedName>
</protein>
<keyword evidence="1" id="KW-0808">Transferase</keyword>
<evidence type="ECO:0000313" key="2">
    <source>
        <dbReference type="Proteomes" id="UP000219167"/>
    </source>
</evidence>
<keyword evidence="2" id="KW-1185">Reference proteome</keyword>
<dbReference type="Gene3D" id="3.30.460.10">
    <property type="entry name" value="Beta Polymerase, domain 2"/>
    <property type="match status" value="1"/>
</dbReference>
<dbReference type="EMBL" id="OBQD01000001">
    <property type="protein sequence ID" value="SOC35208.1"/>
    <property type="molecule type" value="Genomic_DNA"/>
</dbReference>
<dbReference type="Proteomes" id="UP000219167">
    <property type="component" value="Unassembled WGS sequence"/>
</dbReference>
<dbReference type="InterPro" id="IPR007344">
    <property type="entry name" value="GrpB/CoaE"/>
</dbReference>
<dbReference type="OrthoDB" id="9799092at2"/>
<evidence type="ECO:0000313" key="1">
    <source>
        <dbReference type="EMBL" id="SOC35208.1"/>
    </source>
</evidence>
<reference evidence="1 2" key="1">
    <citation type="submission" date="2017-08" db="EMBL/GenBank/DDBJ databases">
        <authorList>
            <person name="de Groot N.N."/>
        </authorList>
    </citation>
    <scope>NUCLEOTIDE SEQUENCE [LARGE SCALE GENOMIC DNA]</scope>
    <source>
        <strain evidence="1 2">JC85</strain>
    </source>
</reference>
<proteinExistence type="predicted"/>
<dbReference type="AlphaFoldDB" id="A0A285U1B6"/>
<sequence length="175" mass="19157">MATLVEIVSYDASWPQHFQEIANELRQSLGANVIVIDHVGSTAVPGLAAKPVIDIDVTLPDMRAIDAASAALVGLGYEARGNRYDDDVWAFMRRSGTPQQRIYLCPPGNQTHARRLAFRNHLRLHAEAAAAYARLKHELAEKFPYDGDAYTAAKTEFIACLLGKAYAEGFPLTAS</sequence>
<name>A0A285U1B6_9HYPH</name>
<dbReference type="GO" id="GO:0016740">
    <property type="term" value="F:transferase activity"/>
    <property type="evidence" value="ECO:0007669"/>
    <property type="project" value="UniProtKB-KW"/>
</dbReference>
<gene>
    <name evidence="1" type="ORF">SAMN05892877_101239</name>
</gene>
<dbReference type="Pfam" id="PF04229">
    <property type="entry name" value="GrpB"/>
    <property type="match status" value="1"/>
</dbReference>
<dbReference type="InterPro" id="IPR043519">
    <property type="entry name" value="NT_sf"/>
</dbReference>
<dbReference type="PANTHER" id="PTHR34822:SF1">
    <property type="entry name" value="GRPB FAMILY PROTEIN"/>
    <property type="match status" value="1"/>
</dbReference>
<organism evidence="1 2">
    <name type="scientific">Rhizobium subbaraonis</name>
    <dbReference type="NCBI Taxonomy" id="908946"/>
    <lineage>
        <taxon>Bacteria</taxon>
        <taxon>Pseudomonadati</taxon>
        <taxon>Pseudomonadota</taxon>
        <taxon>Alphaproteobacteria</taxon>
        <taxon>Hyphomicrobiales</taxon>
        <taxon>Rhizobiaceae</taxon>
        <taxon>Rhizobium/Agrobacterium group</taxon>
        <taxon>Rhizobium</taxon>
    </lineage>
</organism>
<dbReference type="RefSeq" id="WP_097135628.1">
    <property type="nucleotide sequence ID" value="NZ_OBQD01000001.1"/>
</dbReference>
<accession>A0A285U1B6</accession>
<dbReference type="PANTHER" id="PTHR34822">
    <property type="entry name" value="GRPB DOMAIN PROTEIN (AFU_ORTHOLOGUE AFUA_1G01530)"/>
    <property type="match status" value="1"/>
</dbReference>